<gene>
    <name evidence="2" type="ORF">RIMI_LOCUS1514044</name>
</gene>
<name>A0ABN9KW75_9NEOB</name>
<proteinExistence type="predicted"/>
<dbReference type="Gene3D" id="1.20.900.10">
    <property type="entry name" value="Dbl homology (DH) domain"/>
    <property type="match status" value="1"/>
</dbReference>
<protein>
    <recommendedName>
        <fullName evidence="1">DH domain-containing protein</fullName>
    </recommendedName>
</protein>
<evidence type="ECO:0000259" key="1">
    <source>
        <dbReference type="PROSITE" id="PS50010"/>
    </source>
</evidence>
<dbReference type="PANTHER" id="PTHR47056:SF1">
    <property type="entry name" value="RHO GUANINE NUCLEOTIDE EXCHANGE FACTOR 39"/>
    <property type="match status" value="1"/>
</dbReference>
<dbReference type="Proteomes" id="UP001176940">
    <property type="component" value="Unassembled WGS sequence"/>
</dbReference>
<dbReference type="EMBL" id="CAUEEQ010001986">
    <property type="protein sequence ID" value="CAJ0921411.1"/>
    <property type="molecule type" value="Genomic_DNA"/>
</dbReference>
<dbReference type="InterPro" id="IPR035899">
    <property type="entry name" value="DBL_dom_sf"/>
</dbReference>
<dbReference type="InterPro" id="IPR000219">
    <property type="entry name" value="DH_dom"/>
</dbReference>
<dbReference type="SMART" id="SM00325">
    <property type="entry name" value="RhoGEF"/>
    <property type="match status" value="1"/>
</dbReference>
<dbReference type="Pfam" id="PF00621">
    <property type="entry name" value="RhoGEF"/>
    <property type="match status" value="1"/>
</dbReference>
<evidence type="ECO:0000313" key="3">
    <source>
        <dbReference type="Proteomes" id="UP001176940"/>
    </source>
</evidence>
<comment type="caution">
    <text evidence="2">The sequence shown here is derived from an EMBL/GenBank/DDBJ whole genome shotgun (WGS) entry which is preliminary data.</text>
</comment>
<reference evidence="2" key="1">
    <citation type="submission" date="2023-07" db="EMBL/GenBank/DDBJ databases">
        <authorList>
            <person name="Stuckert A."/>
        </authorList>
    </citation>
    <scope>NUCLEOTIDE SEQUENCE</scope>
</reference>
<sequence>MNGTSAGFVHGLPLVGVSEFPSSAAIMESPVRDQRRRWERKRGCTARELLETERAYVEELELITKFYDEVFRARCGNIKLAQEGICGTIPTIVKVNRSLLMSLEHNMMSSGFHNFSQYLHLYKKHADCIGATKQAVQIQIKKKKSFSRFMKLQESRPELQGRTLVNLLELPLHRVMRYRHYLQDLLENTFPGSSDSTHLNGKDDVPKACLMG</sequence>
<feature type="domain" description="DH" evidence="1">
    <location>
        <begin position="41"/>
        <end position="200"/>
    </location>
</feature>
<dbReference type="InterPro" id="IPR042987">
    <property type="entry name" value="ARHGEF39"/>
</dbReference>
<accession>A0ABN9KW75</accession>
<dbReference type="PANTHER" id="PTHR47056">
    <property type="entry name" value="RHO GUANINE NUCLEOTIDE EXCHANGE FACTOR 39"/>
    <property type="match status" value="1"/>
</dbReference>
<evidence type="ECO:0000313" key="2">
    <source>
        <dbReference type="EMBL" id="CAJ0921411.1"/>
    </source>
</evidence>
<organism evidence="2 3">
    <name type="scientific">Ranitomeya imitator</name>
    <name type="common">mimic poison frog</name>
    <dbReference type="NCBI Taxonomy" id="111125"/>
    <lineage>
        <taxon>Eukaryota</taxon>
        <taxon>Metazoa</taxon>
        <taxon>Chordata</taxon>
        <taxon>Craniata</taxon>
        <taxon>Vertebrata</taxon>
        <taxon>Euteleostomi</taxon>
        <taxon>Amphibia</taxon>
        <taxon>Batrachia</taxon>
        <taxon>Anura</taxon>
        <taxon>Neobatrachia</taxon>
        <taxon>Hyloidea</taxon>
        <taxon>Dendrobatidae</taxon>
        <taxon>Dendrobatinae</taxon>
        <taxon>Ranitomeya</taxon>
    </lineage>
</organism>
<dbReference type="PROSITE" id="PS50010">
    <property type="entry name" value="DH_2"/>
    <property type="match status" value="1"/>
</dbReference>
<keyword evidence="3" id="KW-1185">Reference proteome</keyword>
<dbReference type="SUPFAM" id="SSF48065">
    <property type="entry name" value="DBL homology domain (DH-domain)"/>
    <property type="match status" value="1"/>
</dbReference>